<evidence type="ECO:0000313" key="2">
    <source>
        <dbReference type="Proteomes" id="UP000270219"/>
    </source>
</evidence>
<name>A0A498DGG0_9BACI</name>
<comment type="caution">
    <text evidence="1">The sequence shown here is derived from an EMBL/GenBank/DDBJ whole genome shotgun (WGS) entry which is preliminary data.</text>
</comment>
<proteinExistence type="predicted"/>
<gene>
    <name evidence="1" type="ORF">D8M04_03115</name>
</gene>
<dbReference type="Proteomes" id="UP000270219">
    <property type="component" value="Unassembled WGS sequence"/>
</dbReference>
<protein>
    <submittedName>
        <fullName evidence="1">Uncharacterized protein</fullName>
    </submittedName>
</protein>
<dbReference type="EMBL" id="RCHR01000001">
    <property type="protein sequence ID" value="RLL48278.1"/>
    <property type="molecule type" value="Genomic_DNA"/>
</dbReference>
<keyword evidence="2" id="KW-1185">Reference proteome</keyword>
<evidence type="ECO:0000313" key="1">
    <source>
        <dbReference type="EMBL" id="RLL48278.1"/>
    </source>
</evidence>
<dbReference type="RefSeq" id="WP_121521313.1">
    <property type="nucleotide sequence ID" value="NZ_RCHR01000001.1"/>
</dbReference>
<sequence length="62" mass="7136">MRKMRWRTKILISTIIIATILIIIYMATTVGQSQAEGITFIVEDRPTMQSLEIVSNNEYSVF</sequence>
<dbReference type="AlphaFoldDB" id="A0A498DGG0"/>
<organism evidence="1 2">
    <name type="scientific">Oceanobacillus piezotolerans</name>
    <dbReference type="NCBI Taxonomy" id="2448030"/>
    <lineage>
        <taxon>Bacteria</taxon>
        <taxon>Bacillati</taxon>
        <taxon>Bacillota</taxon>
        <taxon>Bacilli</taxon>
        <taxon>Bacillales</taxon>
        <taxon>Bacillaceae</taxon>
        <taxon>Oceanobacillus</taxon>
    </lineage>
</organism>
<accession>A0A498DGG0</accession>
<reference evidence="1 2" key="1">
    <citation type="submission" date="2018-10" db="EMBL/GenBank/DDBJ databases">
        <title>Oceanobacillus sp. YLB-02 draft genome.</title>
        <authorList>
            <person name="Yu L."/>
        </authorList>
    </citation>
    <scope>NUCLEOTIDE SEQUENCE [LARGE SCALE GENOMIC DNA]</scope>
    <source>
        <strain evidence="1 2">YLB-02</strain>
    </source>
</reference>